<evidence type="ECO:0000259" key="1">
    <source>
        <dbReference type="Pfam" id="PF01738"/>
    </source>
</evidence>
<dbReference type="Pfam" id="PF01738">
    <property type="entry name" value="DLH"/>
    <property type="match status" value="1"/>
</dbReference>
<sequence>MSCPDCAKGALHEGTPEGREELLHGFQTYVTGPPAGTQIKGEIVYIPDALGWKFNNSRLLADKYAKRTNSTVYLPEFMDGHAMDVSMFASMDTLFSNTSVLWKFGPLVNVVAGFAPFVFHNRLSVATPRITQFLASLRAAQTTPLPIGAAGFCWGGKFVFLLCGESLNSTGRPLIDFGFTAHPSNLVLPLDAENVKLPISVAVGDKDVMVPVKKAEELKVILETKGGNEVVIIPGAVHGFATRAKPGDEEATKHGLQAADQAVNWFNKCFSGFKKA</sequence>
<dbReference type="SUPFAM" id="SSF53474">
    <property type="entry name" value="alpha/beta-Hydrolases"/>
    <property type="match status" value="1"/>
</dbReference>
<organism evidence="2 3">
    <name type="scientific">Oculimacula yallundae</name>
    <dbReference type="NCBI Taxonomy" id="86028"/>
    <lineage>
        <taxon>Eukaryota</taxon>
        <taxon>Fungi</taxon>
        <taxon>Dikarya</taxon>
        <taxon>Ascomycota</taxon>
        <taxon>Pezizomycotina</taxon>
        <taxon>Leotiomycetes</taxon>
        <taxon>Helotiales</taxon>
        <taxon>Ploettnerulaceae</taxon>
        <taxon>Oculimacula</taxon>
    </lineage>
</organism>
<dbReference type="InterPro" id="IPR029058">
    <property type="entry name" value="AB_hydrolase_fold"/>
</dbReference>
<gene>
    <name evidence="2" type="ORF">VTL71DRAFT_7422</name>
</gene>
<dbReference type="InterPro" id="IPR002925">
    <property type="entry name" value="Dienelactn_hydro"/>
</dbReference>
<protein>
    <recommendedName>
        <fullName evidence="1">Dienelactone hydrolase domain-containing protein</fullName>
    </recommendedName>
</protein>
<dbReference type="EMBL" id="JAZHXI010000019">
    <property type="protein sequence ID" value="KAL2061149.1"/>
    <property type="molecule type" value="Genomic_DNA"/>
</dbReference>
<dbReference type="PANTHER" id="PTHR17630:SF105">
    <property type="entry name" value="DIENELACTONE HYDROLASE FAMILY PROTEIN (AFU_ORTHOLOGUE AFUA_4G08790)"/>
    <property type="match status" value="1"/>
</dbReference>
<dbReference type="Gene3D" id="3.40.50.1820">
    <property type="entry name" value="alpha/beta hydrolase"/>
    <property type="match status" value="1"/>
</dbReference>
<reference evidence="2 3" key="1">
    <citation type="journal article" date="2024" name="Commun. Biol.">
        <title>Comparative genomic analysis of thermophilic fungi reveals convergent evolutionary adaptations and gene losses.</title>
        <authorList>
            <person name="Steindorff A.S."/>
            <person name="Aguilar-Pontes M.V."/>
            <person name="Robinson A.J."/>
            <person name="Andreopoulos B."/>
            <person name="LaButti K."/>
            <person name="Kuo A."/>
            <person name="Mondo S."/>
            <person name="Riley R."/>
            <person name="Otillar R."/>
            <person name="Haridas S."/>
            <person name="Lipzen A."/>
            <person name="Grimwood J."/>
            <person name="Schmutz J."/>
            <person name="Clum A."/>
            <person name="Reid I.D."/>
            <person name="Moisan M.C."/>
            <person name="Butler G."/>
            <person name="Nguyen T.T.M."/>
            <person name="Dewar K."/>
            <person name="Conant G."/>
            <person name="Drula E."/>
            <person name="Henrissat B."/>
            <person name="Hansel C."/>
            <person name="Singer S."/>
            <person name="Hutchinson M.I."/>
            <person name="de Vries R.P."/>
            <person name="Natvig D.O."/>
            <person name="Powell A.J."/>
            <person name="Tsang A."/>
            <person name="Grigoriev I.V."/>
        </authorList>
    </citation>
    <scope>NUCLEOTIDE SEQUENCE [LARGE SCALE GENOMIC DNA]</scope>
    <source>
        <strain evidence="2 3">CBS 494.80</strain>
    </source>
</reference>
<evidence type="ECO:0000313" key="2">
    <source>
        <dbReference type="EMBL" id="KAL2061149.1"/>
    </source>
</evidence>
<comment type="caution">
    <text evidence="2">The sequence shown here is derived from an EMBL/GenBank/DDBJ whole genome shotgun (WGS) entry which is preliminary data.</text>
</comment>
<dbReference type="PANTHER" id="PTHR17630">
    <property type="entry name" value="DIENELACTONE HYDROLASE"/>
    <property type="match status" value="1"/>
</dbReference>
<accession>A0ABR4BU42</accession>
<name>A0ABR4BU42_9HELO</name>
<dbReference type="Proteomes" id="UP001595075">
    <property type="component" value="Unassembled WGS sequence"/>
</dbReference>
<proteinExistence type="predicted"/>
<feature type="domain" description="Dienelactone hydrolase" evidence="1">
    <location>
        <begin position="27"/>
        <end position="268"/>
    </location>
</feature>
<keyword evidence="3" id="KW-1185">Reference proteome</keyword>
<evidence type="ECO:0000313" key="3">
    <source>
        <dbReference type="Proteomes" id="UP001595075"/>
    </source>
</evidence>